<dbReference type="InterPro" id="IPR032092">
    <property type="entry name" value="PilW"/>
</dbReference>
<dbReference type="Proteomes" id="UP000198816">
    <property type="component" value="Unassembled WGS sequence"/>
</dbReference>
<evidence type="ECO:0000313" key="1">
    <source>
        <dbReference type="EMBL" id="SDX11840.1"/>
    </source>
</evidence>
<name>A0A1H2Z341_THIRO</name>
<gene>
    <name evidence="1" type="ORF">SAMN05421783_114108</name>
</gene>
<dbReference type="AlphaFoldDB" id="A0A1H2Z341"/>
<organism evidence="1 2">
    <name type="scientific">Thiocapsa roseopersicina</name>
    <dbReference type="NCBI Taxonomy" id="1058"/>
    <lineage>
        <taxon>Bacteria</taxon>
        <taxon>Pseudomonadati</taxon>
        <taxon>Pseudomonadota</taxon>
        <taxon>Gammaproteobacteria</taxon>
        <taxon>Chromatiales</taxon>
        <taxon>Chromatiaceae</taxon>
        <taxon>Thiocapsa</taxon>
    </lineage>
</organism>
<dbReference type="STRING" id="1058.SAMN05421783_114108"/>
<dbReference type="EMBL" id="FNNZ01000014">
    <property type="protein sequence ID" value="SDX11840.1"/>
    <property type="molecule type" value="Genomic_DNA"/>
</dbReference>
<dbReference type="Pfam" id="PF16074">
    <property type="entry name" value="PilW"/>
    <property type="match status" value="1"/>
</dbReference>
<accession>A0A1H2Z341</accession>
<protein>
    <submittedName>
        <fullName evidence="1">Type IV pilus assembly protein PilW</fullName>
    </submittedName>
</protein>
<evidence type="ECO:0000313" key="2">
    <source>
        <dbReference type="Proteomes" id="UP000198816"/>
    </source>
</evidence>
<keyword evidence="2" id="KW-1185">Reference proteome</keyword>
<dbReference type="GO" id="GO:0043683">
    <property type="term" value="P:type IV pilus assembly"/>
    <property type="evidence" value="ECO:0007669"/>
    <property type="project" value="InterPro"/>
</dbReference>
<sequence length="308" mass="33591">MIELMIAMLIGILLLGPLAVILSNNSRTRYDIENSVRQIQSARYALQILTDEIGNAGFYGEARIQSGGDLPSPCLVATDITEDVLSYPIQGEGNLATKPESCSSMDAFFQNSDLIVVRRASTCAVGQPGCDTLLAGLPHIQQPACPAAAALIIGTELDAFTGILRPCDAAVPQAAPIYRLFHRVYYISQNYEPGDGIPTLKRIDFKGAPIPIAAGIERMHLQYGLDMSGDGEPDLYAAAETLDAADWREIVAVRIHILARNQQATHGYQDARTYLLGEEEVGPFYDDFRRQAYSTTVRMNNVAGPREQ</sequence>
<proteinExistence type="predicted"/>
<reference evidence="2" key="1">
    <citation type="submission" date="2016-10" db="EMBL/GenBank/DDBJ databases">
        <authorList>
            <person name="Varghese N."/>
            <person name="Submissions S."/>
        </authorList>
    </citation>
    <scope>NUCLEOTIDE SEQUENCE [LARGE SCALE GENOMIC DNA]</scope>
    <source>
        <strain evidence="2">DSM 217</strain>
    </source>
</reference>